<evidence type="ECO:0000256" key="1">
    <source>
        <dbReference type="SAM" id="MobiDB-lite"/>
    </source>
</evidence>
<gene>
    <name evidence="2" type="ORF">ACA1_155150</name>
</gene>
<dbReference type="VEuPathDB" id="AmoebaDB:ACA1_155150"/>
<evidence type="ECO:0000313" key="3">
    <source>
        <dbReference type="Proteomes" id="UP000011083"/>
    </source>
</evidence>
<dbReference type="KEGG" id="acan:ACA1_155150"/>
<feature type="region of interest" description="Disordered" evidence="1">
    <location>
        <begin position="23"/>
        <end position="68"/>
    </location>
</feature>
<dbReference type="GeneID" id="14919397"/>
<keyword evidence="3" id="KW-1185">Reference proteome</keyword>
<proteinExistence type="predicted"/>
<dbReference type="RefSeq" id="XP_004340608.1">
    <property type="nucleotide sequence ID" value="XM_004340560.1"/>
</dbReference>
<sequence length="98" mass="11582">MANVRLTHKHSSRADWRRRRWPGRHGTWRDWPKPRRSTRPSSARGAICCRPRSPPTARPLPKKPKQPINKSEHKYFYLYLFTALLLSCRRRPGAAGPW</sequence>
<organism evidence="2 3">
    <name type="scientific">Acanthamoeba castellanii (strain ATCC 30010 / Neff)</name>
    <dbReference type="NCBI Taxonomy" id="1257118"/>
    <lineage>
        <taxon>Eukaryota</taxon>
        <taxon>Amoebozoa</taxon>
        <taxon>Discosea</taxon>
        <taxon>Longamoebia</taxon>
        <taxon>Centramoebida</taxon>
        <taxon>Acanthamoebidae</taxon>
        <taxon>Acanthamoeba</taxon>
    </lineage>
</organism>
<protein>
    <submittedName>
        <fullName evidence="2">Uncharacterized protein</fullName>
    </submittedName>
</protein>
<dbReference type="Proteomes" id="UP000011083">
    <property type="component" value="Unassembled WGS sequence"/>
</dbReference>
<accession>L8GZA3</accession>
<dbReference type="EMBL" id="KB007951">
    <property type="protein sequence ID" value="ELR18569.1"/>
    <property type="molecule type" value="Genomic_DNA"/>
</dbReference>
<dbReference type="AlphaFoldDB" id="L8GZA3"/>
<reference evidence="2 3" key="1">
    <citation type="journal article" date="2013" name="Genome Biol.">
        <title>Genome of Acanthamoeba castellanii highlights extensive lateral gene transfer and early evolution of tyrosine kinase signaling.</title>
        <authorList>
            <person name="Clarke M."/>
            <person name="Lohan A.J."/>
            <person name="Liu B."/>
            <person name="Lagkouvardos I."/>
            <person name="Roy S."/>
            <person name="Zafar N."/>
            <person name="Bertelli C."/>
            <person name="Schilde C."/>
            <person name="Kianianmomeni A."/>
            <person name="Burglin T.R."/>
            <person name="Frech C."/>
            <person name="Turcotte B."/>
            <person name="Kopec K.O."/>
            <person name="Synnott J.M."/>
            <person name="Choo C."/>
            <person name="Paponov I."/>
            <person name="Finkler A."/>
            <person name="Soon Heng Tan C."/>
            <person name="Hutchins A.P."/>
            <person name="Weinmeier T."/>
            <person name="Rattei T."/>
            <person name="Chu J.S."/>
            <person name="Gimenez G."/>
            <person name="Irimia M."/>
            <person name="Rigden D.J."/>
            <person name="Fitzpatrick D.A."/>
            <person name="Lorenzo-Morales J."/>
            <person name="Bateman A."/>
            <person name="Chiu C.H."/>
            <person name="Tang P."/>
            <person name="Hegemann P."/>
            <person name="Fromm H."/>
            <person name="Raoult D."/>
            <person name="Greub G."/>
            <person name="Miranda-Saavedra D."/>
            <person name="Chen N."/>
            <person name="Nash P."/>
            <person name="Ginger M.L."/>
            <person name="Horn M."/>
            <person name="Schaap P."/>
            <person name="Caler L."/>
            <person name="Loftus B."/>
        </authorList>
    </citation>
    <scope>NUCLEOTIDE SEQUENCE [LARGE SCALE GENOMIC DNA]</scope>
    <source>
        <strain evidence="2 3">Neff</strain>
    </source>
</reference>
<evidence type="ECO:0000313" key="2">
    <source>
        <dbReference type="EMBL" id="ELR18569.1"/>
    </source>
</evidence>
<name>L8GZA3_ACACF</name>